<proteinExistence type="predicted"/>
<evidence type="ECO:0000313" key="1">
    <source>
        <dbReference type="EMBL" id="KAJ4482979.1"/>
    </source>
</evidence>
<gene>
    <name evidence="1" type="ORF">C8J55DRAFT_511176</name>
</gene>
<name>A0A9W9DSD1_9AGAR</name>
<comment type="caution">
    <text evidence="1">The sequence shown here is derived from an EMBL/GenBank/DDBJ whole genome shotgun (WGS) entry which is preliminary data.</text>
</comment>
<dbReference type="AlphaFoldDB" id="A0A9W9DSD1"/>
<reference evidence="1" key="1">
    <citation type="submission" date="2022-08" db="EMBL/GenBank/DDBJ databases">
        <authorList>
            <consortium name="DOE Joint Genome Institute"/>
            <person name="Min B."/>
            <person name="Riley R."/>
            <person name="Sierra-Patev S."/>
            <person name="Naranjo-Ortiz M."/>
            <person name="Looney B."/>
            <person name="Konkel Z."/>
            <person name="Slot J.C."/>
            <person name="Sakamoto Y."/>
            <person name="Steenwyk J.L."/>
            <person name="Rokas A."/>
            <person name="Carro J."/>
            <person name="Camarero S."/>
            <person name="Ferreira P."/>
            <person name="Molpeceres G."/>
            <person name="Ruiz-Duenas F.J."/>
            <person name="Serrano A."/>
            <person name="Henrissat B."/>
            <person name="Drula E."/>
            <person name="Hughes K.W."/>
            <person name="Mata J.L."/>
            <person name="Ishikawa N.K."/>
            <person name="Vargas-Isla R."/>
            <person name="Ushijima S."/>
            <person name="Smith C.A."/>
            <person name="Ahrendt S."/>
            <person name="Andreopoulos W."/>
            <person name="He G."/>
            <person name="Labutti K."/>
            <person name="Lipzen A."/>
            <person name="Ng V."/>
            <person name="Sandor L."/>
            <person name="Barry K."/>
            <person name="Martinez A.T."/>
            <person name="Xiao Y."/>
            <person name="Gibbons J.G."/>
            <person name="Terashima K."/>
            <person name="Hibbett D.S."/>
            <person name="Grigoriev I.V."/>
        </authorList>
    </citation>
    <scope>NUCLEOTIDE SEQUENCE</scope>
    <source>
        <strain evidence="1">Sp2 HRB7682 ss15</strain>
    </source>
</reference>
<accession>A0A9W9DSD1</accession>
<sequence>MVNLIDLPLEILSYLPLFIRNIEDFTEAASTCRTLYVAFSITSPNCILRLAAASAPTFSEPHPHFLIAATARQISNWALSNAENTRRLRLAFQNGVEGLLELCIEKAGLTLKDIRRLHSARFSIINPLADKIDKMAGEQWYQADNFWNGGVSEPATLQTESNRAAYQIIIYSELFASTMEAYLEPKKNLPKFDLGVRLDYIKYCIPDRTCRSYPGLEVLSVGPYSVPYGIGRINLPADQIALRHILSCRRWTRLWQSVTRAIGPDFVEDQWKQKLWLDAVQMQGLEGMKALGENGVEERRVHLIRLRSLIEKMDRGDEPLKHFIGTRLQVQVSHAPDFSNEVYVCMAGLRGRMIGQAANGLSTV</sequence>
<dbReference type="Proteomes" id="UP001150238">
    <property type="component" value="Unassembled WGS sequence"/>
</dbReference>
<protein>
    <submittedName>
        <fullName evidence="1">Uncharacterized protein</fullName>
    </submittedName>
</protein>
<reference evidence="1" key="2">
    <citation type="journal article" date="2023" name="Proc. Natl. Acad. Sci. U.S.A.">
        <title>A global phylogenomic analysis of the shiitake genus Lentinula.</title>
        <authorList>
            <person name="Sierra-Patev S."/>
            <person name="Min B."/>
            <person name="Naranjo-Ortiz M."/>
            <person name="Looney B."/>
            <person name="Konkel Z."/>
            <person name="Slot J.C."/>
            <person name="Sakamoto Y."/>
            <person name="Steenwyk J.L."/>
            <person name="Rokas A."/>
            <person name="Carro J."/>
            <person name="Camarero S."/>
            <person name="Ferreira P."/>
            <person name="Molpeceres G."/>
            <person name="Ruiz-Duenas F.J."/>
            <person name="Serrano A."/>
            <person name="Henrissat B."/>
            <person name="Drula E."/>
            <person name="Hughes K.W."/>
            <person name="Mata J.L."/>
            <person name="Ishikawa N.K."/>
            <person name="Vargas-Isla R."/>
            <person name="Ushijima S."/>
            <person name="Smith C.A."/>
            <person name="Donoghue J."/>
            <person name="Ahrendt S."/>
            <person name="Andreopoulos W."/>
            <person name="He G."/>
            <person name="LaButti K."/>
            <person name="Lipzen A."/>
            <person name="Ng V."/>
            <person name="Riley R."/>
            <person name="Sandor L."/>
            <person name="Barry K."/>
            <person name="Martinez A.T."/>
            <person name="Xiao Y."/>
            <person name="Gibbons J.G."/>
            <person name="Terashima K."/>
            <person name="Grigoriev I.V."/>
            <person name="Hibbett D."/>
        </authorList>
    </citation>
    <scope>NUCLEOTIDE SEQUENCE</scope>
    <source>
        <strain evidence="1">Sp2 HRB7682 ss15</strain>
    </source>
</reference>
<dbReference type="EMBL" id="JANVFS010000013">
    <property type="protein sequence ID" value="KAJ4482979.1"/>
    <property type="molecule type" value="Genomic_DNA"/>
</dbReference>
<organism evidence="1 2">
    <name type="scientific">Lentinula lateritia</name>
    <dbReference type="NCBI Taxonomy" id="40482"/>
    <lineage>
        <taxon>Eukaryota</taxon>
        <taxon>Fungi</taxon>
        <taxon>Dikarya</taxon>
        <taxon>Basidiomycota</taxon>
        <taxon>Agaricomycotina</taxon>
        <taxon>Agaricomycetes</taxon>
        <taxon>Agaricomycetidae</taxon>
        <taxon>Agaricales</taxon>
        <taxon>Marasmiineae</taxon>
        <taxon>Omphalotaceae</taxon>
        <taxon>Lentinula</taxon>
    </lineage>
</organism>
<evidence type="ECO:0000313" key="2">
    <source>
        <dbReference type="Proteomes" id="UP001150238"/>
    </source>
</evidence>